<evidence type="ECO:0000259" key="10">
    <source>
        <dbReference type="Pfam" id="PF05154"/>
    </source>
</evidence>
<dbReference type="InterPro" id="IPR050932">
    <property type="entry name" value="TM2D1-3-like"/>
</dbReference>
<dbReference type="EMBL" id="JAKKPZ010000015">
    <property type="protein sequence ID" value="KAI1713600.1"/>
    <property type="molecule type" value="Genomic_DNA"/>
</dbReference>
<protein>
    <submittedName>
        <fullName evidence="11">TM2 domain-containing protein</fullName>
    </submittedName>
</protein>
<evidence type="ECO:0000256" key="7">
    <source>
        <dbReference type="ARBA" id="ARBA00023180"/>
    </source>
</evidence>
<evidence type="ECO:0000256" key="4">
    <source>
        <dbReference type="ARBA" id="ARBA00022729"/>
    </source>
</evidence>
<keyword evidence="3 9" id="KW-0812">Transmembrane</keyword>
<dbReference type="Proteomes" id="UP001201812">
    <property type="component" value="Unassembled WGS sequence"/>
</dbReference>
<gene>
    <name evidence="11" type="ORF">DdX_09120</name>
</gene>
<evidence type="ECO:0000256" key="1">
    <source>
        <dbReference type="ARBA" id="ARBA00004141"/>
    </source>
</evidence>
<feature type="domain" description="TM2" evidence="10">
    <location>
        <begin position="215"/>
        <end position="263"/>
    </location>
</feature>
<keyword evidence="7" id="KW-0325">Glycoprotein</keyword>
<sequence>MSKFSPANYQQPPIHFRNLSSIKRILLLTLIIISTTIPSIADFSHLERSPTNNRHDPENELSITISDSASANSLPSTEDGSKRVQLKQKIKKKLPPGSLAPSLPVEDTSMCSRVDCSNHGSCLSCSFPSDCQYGLLVMLNCTTHPKCPQRQTLRKEAVCRFCWQTPDHEHDCDELRNCSTQDFRLVRTQCKVADHVLCMGRRVFYKNIRCEWTNGYSWSKAMLLSVTLGGFGVDRFYLGLWKSAIGKLFSFGGLGIWTLVDIVLIGVGYIQPADGSMYI</sequence>
<comment type="similarity">
    <text evidence="2">Belongs to the TM2 family.</text>
</comment>
<evidence type="ECO:0000256" key="2">
    <source>
        <dbReference type="ARBA" id="ARBA00008284"/>
    </source>
</evidence>
<evidence type="ECO:0000256" key="8">
    <source>
        <dbReference type="SAM" id="MobiDB-lite"/>
    </source>
</evidence>
<dbReference type="GO" id="GO:0016020">
    <property type="term" value="C:membrane"/>
    <property type="evidence" value="ECO:0007669"/>
    <property type="project" value="UniProtKB-SubCell"/>
</dbReference>
<dbReference type="PANTHER" id="PTHR21016">
    <property type="entry name" value="BETA-AMYLOID BINDING PROTEIN-RELATED"/>
    <property type="match status" value="1"/>
</dbReference>
<keyword evidence="6 9" id="KW-0472">Membrane</keyword>
<keyword evidence="12" id="KW-1185">Reference proteome</keyword>
<evidence type="ECO:0000313" key="11">
    <source>
        <dbReference type="EMBL" id="KAI1713600.1"/>
    </source>
</evidence>
<dbReference type="AlphaFoldDB" id="A0AAD4R6S8"/>
<evidence type="ECO:0000313" key="12">
    <source>
        <dbReference type="Proteomes" id="UP001201812"/>
    </source>
</evidence>
<feature type="compositionally biased region" description="Polar residues" evidence="8">
    <location>
        <begin position="64"/>
        <end position="78"/>
    </location>
</feature>
<dbReference type="InterPro" id="IPR007829">
    <property type="entry name" value="TM2"/>
</dbReference>
<keyword evidence="5 9" id="KW-1133">Transmembrane helix</keyword>
<dbReference type="Pfam" id="PF05154">
    <property type="entry name" value="TM2"/>
    <property type="match status" value="1"/>
</dbReference>
<dbReference type="PANTHER" id="PTHR21016:SF7">
    <property type="entry name" value="TM2 DOMAIN-CONTAINING PROTEIN 3"/>
    <property type="match status" value="1"/>
</dbReference>
<proteinExistence type="inferred from homology"/>
<reference evidence="11" key="1">
    <citation type="submission" date="2022-01" db="EMBL/GenBank/DDBJ databases">
        <title>Genome Sequence Resource for Two Populations of Ditylenchus destructor, the Migratory Endoparasitic Phytonematode.</title>
        <authorList>
            <person name="Zhang H."/>
            <person name="Lin R."/>
            <person name="Xie B."/>
        </authorList>
    </citation>
    <scope>NUCLEOTIDE SEQUENCE</scope>
    <source>
        <strain evidence="11">BazhouSP</strain>
    </source>
</reference>
<evidence type="ECO:0000256" key="5">
    <source>
        <dbReference type="ARBA" id="ARBA00022989"/>
    </source>
</evidence>
<keyword evidence="4" id="KW-0732">Signal</keyword>
<name>A0AAD4R6S8_9BILA</name>
<feature type="transmembrane region" description="Helical" evidence="9">
    <location>
        <begin position="248"/>
        <end position="270"/>
    </location>
</feature>
<accession>A0AAD4R6S8</accession>
<comment type="subcellular location">
    <subcellularLocation>
        <location evidence="1">Membrane</location>
        <topology evidence="1">Multi-pass membrane protein</topology>
    </subcellularLocation>
</comment>
<feature type="compositionally biased region" description="Basic residues" evidence="8">
    <location>
        <begin position="84"/>
        <end position="94"/>
    </location>
</feature>
<evidence type="ECO:0000256" key="6">
    <source>
        <dbReference type="ARBA" id="ARBA00023136"/>
    </source>
</evidence>
<evidence type="ECO:0000256" key="9">
    <source>
        <dbReference type="SAM" id="Phobius"/>
    </source>
</evidence>
<organism evidence="11 12">
    <name type="scientific">Ditylenchus destructor</name>
    <dbReference type="NCBI Taxonomy" id="166010"/>
    <lineage>
        <taxon>Eukaryota</taxon>
        <taxon>Metazoa</taxon>
        <taxon>Ecdysozoa</taxon>
        <taxon>Nematoda</taxon>
        <taxon>Chromadorea</taxon>
        <taxon>Rhabditida</taxon>
        <taxon>Tylenchina</taxon>
        <taxon>Tylenchomorpha</taxon>
        <taxon>Sphaerularioidea</taxon>
        <taxon>Anguinidae</taxon>
        <taxon>Anguininae</taxon>
        <taxon>Ditylenchus</taxon>
    </lineage>
</organism>
<comment type="caution">
    <text evidence="11">The sequence shown here is derived from an EMBL/GenBank/DDBJ whole genome shotgun (WGS) entry which is preliminary data.</text>
</comment>
<feature type="transmembrane region" description="Helical" evidence="9">
    <location>
        <begin position="221"/>
        <end position="241"/>
    </location>
</feature>
<evidence type="ECO:0000256" key="3">
    <source>
        <dbReference type="ARBA" id="ARBA00022692"/>
    </source>
</evidence>
<feature type="region of interest" description="Disordered" evidence="8">
    <location>
        <begin position="64"/>
        <end position="99"/>
    </location>
</feature>